<dbReference type="STRING" id="310781.SAMN05216259_104240"/>
<evidence type="ECO:0000313" key="2">
    <source>
        <dbReference type="Proteomes" id="UP000199341"/>
    </source>
</evidence>
<organism evidence="1 2">
    <name type="scientific">Actinacidiphila guanduensis</name>
    <dbReference type="NCBI Taxonomy" id="310781"/>
    <lineage>
        <taxon>Bacteria</taxon>
        <taxon>Bacillati</taxon>
        <taxon>Actinomycetota</taxon>
        <taxon>Actinomycetes</taxon>
        <taxon>Kitasatosporales</taxon>
        <taxon>Streptomycetaceae</taxon>
        <taxon>Actinacidiphila</taxon>
    </lineage>
</organism>
<evidence type="ECO:0000313" key="1">
    <source>
        <dbReference type="EMBL" id="SDN46941.1"/>
    </source>
</evidence>
<reference evidence="1 2" key="1">
    <citation type="submission" date="2016-10" db="EMBL/GenBank/DDBJ databases">
        <authorList>
            <person name="de Groot N.N."/>
        </authorList>
    </citation>
    <scope>NUCLEOTIDE SEQUENCE [LARGE SCALE GENOMIC DNA]</scope>
    <source>
        <strain evidence="1 2">CGMCC 4.2022</strain>
    </source>
</reference>
<gene>
    <name evidence="1" type="ORF">SAMN05216259_104240</name>
</gene>
<dbReference type="Proteomes" id="UP000199341">
    <property type="component" value="Unassembled WGS sequence"/>
</dbReference>
<dbReference type="AlphaFoldDB" id="A0A1H0BMT2"/>
<proteinExistence type="predicted"/>
<accession>A0A1H0BMT2</accession>
<dbReference type="EMBL" id="FNIE01000004">
    <property type="protein sequence ID" value="SDN46941.1"/>
    <property type="molecule type" value="Genomic_DNA"/>
</dbReference>
<name>A0A1H0BMT2_9ACTN</name>
<keyword evidence="2" id="KW-1185">Reference proteome</keyword>
<protein>
    <submittedName>
        <fullName evidence="1">Uncharacterized protein</fullName>
    </submittedName>
</protein>
<sequence>MLEWWANRSTCLGSYPVDVTVAGSGSGWSCRAVHAEALSAEHQEGFDFLMELGPVFTLRFPDESTIEVDVVAEPAGHLTLTAWEPTTPHVPPPA</sequence>